<gene>
    <name evidence="1" type="ORF">L602_004800000020</name>
</gene>
<accession>A0A562B7X4</accession>
<dbReference type="Proteomes" id="UP000318141">
    <property type="component" value="Unassembled WGS sequence"/>
</dbReference>
<comment type="caution">
    <text evidence="1">The sequence shown here is derived from an EMBL/GenBank/DDBJ whole genome shotgun (WGS) entry which is preliminary data.</text>
</comment>
<dbReference type="PANTHER" id="PTHR46523">
    <property type="entry name" value="DCTP PYROPHOSPHATASE 1"/>
    <property type="match status" value="1"/>
</dbReference>
<dbReference type="GO" id="GO:0009143">
    <property type="term" value="P:nucleoside triphosphate catabolic process"/>
    <property type="evidence" value="ECO:0007669"/>
    <property type="project" value="InterPro"/>
</dbReference>
<dbReference type="Pfam" id="PF12643">
    <property type="entry name" value="MazG-like"/>
    <property type="match status" value="1"/>
</dbReference>
<dbReference type="AlphaFoldDB" id="A0A562B7X4"/>
<dbReference type="PANTHER" id="PTHR46523:SF1">
    <property type="entry name" value="DCTP PYROPHOSPHATASE 1"/>
    <property type="match status" value="1"/>
</dbReference>
<reference evidence="1 2" key="1">
    <citation type="submission" date="2019-07" db="EMBL/GenBank/DDBJ databases">
        <title>Genome sequencing of lignin-degrading bacterial isolates.</title>
        <authorList>
            <person name="Gladden J."/>
        </authorList>
    </citation>
    <scope>NUCLEOTIDE SEQUENCE [LARGE SCALE GENOMIC DNA]</scope>
    <source>
        <strain evidence="1 2">J11</strain>
    </source>
</reference>
<sequence length="116" mass="13147">METAKKLIETQRLQAVLADFVRARDWGRYHSPKNLAMALSVEVAELVEIFQWQTEAQSRDVMQTVEREHVRQELADILIYLTEIAMVLHIDLDAAVSDKLAINAAKYPVNSPKGGQ</sequence>
<dbReference type="Gene3D" id="1.10.287.1080">
    <property type="entry name" value="MazG-like"/>
    <property type="match status" value="1"/>
</dbReference>
<dbReference type="GO" id="GO:0047429">
    <property type="term" value="F:nucleoside triphosphate diphosphatase activity"/>
    <property type="evidence" value="ECO:0007669"/>
    <property type="project" value="InterPro"/>
</dbReference>
<protein>
    <submittedName>
        <fullName evidence="1">NTP pyrophosphatase (Non-canonical NTP hydrolase)</fullName>
    </submittedName>
</protein>
<evidence type="ECO:0000313" key="1">
    <source>
        <dbReference type="EMBL" id="TWG81000.1"/>
    </source>
</evidence>
<proteinExistence type="predicted"/>
<dbReference type="CDD" id="cd11537">
    <property type="entry name" value="NTP-PPase_RS21-C6_like"/>
    <property type="match status" value="1"/>
</dbReference>
<keyword evidence="2" id="KW-1185">Reference proteome</keyword>
<evidence type="ECO:0000313" key="2">
    <source>
        <dbReference type="Proteomes" id="UP000318141"/>
    </source>
</evidence>
<dbReference type="PIRSF" id="PIRSF029826">
    <property type="entry name" value="UCP029826_pph"/>
    <property type="match status" value="1"/>
</dbReference>
<dbReference type="InterPro" id="IPR052555">
    <property type="entry name" value="dCTP_Pyrophosphatase"/>
</dbReference>
<dbReference type="InterPro" id="IPR025984">
    <property type="entry name" value="DCTPP"/>
</dbReference>
<dbReference type="EMBL" id="VLJN01000043">
    <property type="protein sequence ID" value="TWG81000.1"/>
    <property type="molecule type" value="Genomic_DNA"/>
</dbReference>
<dbReference type="SUPFAM" id="SSF101386">
    <property type="entry name" value="all-alpha NTP pyrophosphatases"/>
    <property type="match status" value="1"/>
</dbReference>
<organism evidence="1 2">
    <name type="scientific">Cupriavidus gilardii J11</name>
    <dbReference type="NCBI Taxonomy" id="936133"/>
    <lineage>
        <taxon>Bacteria</taxon>
        <taxon>Pseudomonadati</taxon>
        <taxon>Pseudomonadota</taxon>
        <taxon>Betaproteobacteria</taxon>
        <taxon>Burkholderiales</taxon>
        <taxon>Burkholderiaceae</taxon>
        <taxon>Cupriavidus</taxon>
    </lineage>
</organism>
<dbReference type="OrthoDB" id="9791898at2"/>
<keyword evidence="1" id="KW-0378">Hydrolase</keyword>
<name>A0A562B7X4_9BURK</name>